<dbReference type="PRINTS" id="PR00122">
    <property type="entry name" value="VACATPASE"/>
</dbReference>
<comment type="function">
    <text evidence="11">Proton-conducting pore forming of the V0 complex of vacuolar(H+)-ATPase (V-ATPase), a multisubunit enzyme composed of a peripheral complex (V1) that hydrolyzes ATP and a membrane integral complex (V0) that translocates protons. V-ATPase is responsible for acidifying and maintaining the pH of intracellular compartments.</text>
</comment>
<dbReference type="InterPro" id="IPR035921">
    <property type="entry name" value="F/V-ATP_Csub_sf"/>
</dbReference>
<dbReference type="EMBL" id="MTSL01000178">
    <property type="protein sequence ID" value="PJF17318.1"/>
    <property type="molecule type" value="Genomic_DNA"/>
</dbReference>
<feature type="transmembrane region" description="Helical" evidence="11">
    <location>
        <begin position="128"/>
        <end position="152"/>
    </location>
</feature>
<keyword evidence="8 11" id="KW-0472">Membrane</keyword>
<dbReference type="GO" id="GO:0006623">
    <property type="term" value="P:protein targeting to vacuole"/>
    <property type="evidence" value="ECO:0007669"/>
    <property type="project" value="EnsemblFungi"/>
</dbReference>
<comment type="caution">
    <text evidence="13">The sequence shown here is derived from an EMBL/GenBank/DDBJ whole genome shotgun (WGS) entry which is preliminary data.</text>
</comment>
<evidence type="ECO:0000256" key="10">
    <source>
        <dbReference type="ARBA" id="ARBA00046480"/>
    </source>
</evidence>
<keyword evidence="7 11" id="KW-0406">Ion transport</keyword>
<dbReference type="GO" id="GO:0046961">
    <property type="term" value="F:proton-transporting ATPase activity, rotational mechanism"/>
    <property type="evidence" value="ECO:0007669"/>
    <property type="project" value="InterPro"/>
</dbReference>
<evidence type="ECO:0000256" key="6">
    <source>
        <dbReference type="ARBA" id="ARBA00022989"/>
    </source>
</evidence>
<dbReference type="STRING" id="1246581.A0A2H9THT3"/>
<dbReference type="PANTHER" id="PTHR10263">
    <property type="entry name" value="V-TYPE PROTON ATPASE PROTEOLIPID SUBUNIT"/>
    <property type="match status" value="1"/>
</dbReference>
<reference evidence="13 14" key="1">
    <citation type="submission" date="2016-10" db="EMBL/GenBank/DDBJ databases">
        <title>The genome of Paramicrosporidium saccamoebae is the missing link in understanding Cryptomycota and Microsporidia evolution.</title>
        <authorList>
            <person name="Quandt C.A."/>
            <person name="Beaudet D."/>
            <person name="Corsaro D."/>
            <person name="Michel R."/>
            <person name="Corradi N."/>
            <person name="James T."/>
        </authorList>
    </citation>
    <scope>NUCLEOTIDE SEQUENCE [LARGE SCALE GENOMIC DNA]</scope>
    <source>
        <strain evidence="13 14">KSL3</strain>
    </source>
</reference>
<comment type="subcellular location">
    <subcellularLocation>
        <location evidence="1 11">Vacuole membrane</location>
        <topology evidence="1 11">Multi-pass membrane protein</topology>
    </subcellularLocation>
</comment>
<dbReference type="Pfam" id="PF00137">
    <property type="entry name" value="ATP-synt_C"/>
    <property type="match status" value="2"/>
</dbReference>
<dbReference type="GO" id="GO:0000220">
    <property type="term" value="C:vacuolar proton-transporting V-type ATPase, V0 domain"/>
    <property type="evidence" value="ECO:0007669"/>
    <property type="project" value="EnsemblFungi"/>
</dbReference>
<protein>
    <recommendedName>
        <fullName evidence="11">V-type proton ATPase proteolipid subunit</fullName>
    </recommendedName>
</protein>
<dbReference type="SUPFAM" id="SSF81333">
    <property type="entry name" value="F1F0 ATP synthase subunit C"/>
    <property type="match status" value="1"/>
</dbReference>
<dbReference type="InterPro" id="IPR002379">
    <property type="entry name" value="ATPase_proteolipid_c-like_dom"/>
</dbReference>
<organism evidence="13 14">
    <name type="scientific">Paramicrosporidium saccamoebae</name>
    <dbReference type="NCBI Taxonomy" id="1246581"/>
    <lineage>
        <taxon>Eukaryota</taxon>
        <taxon>Fungi</taxon>
        <taxon>Fungi incertae sedis</taxon>
        <taxon>Cryptomycota</taxon>
        <taxon>Cryptomycota incertae sedis</taxon>
        <taxon>Paramicrosporidium</taxon>
    </lineage>
</organism>
<dbReference type="InterPro" id="IPR000245">
    <property type="entry name" value="ATPase_proteolipid_csu"/>
</dbReference>
<comment type="similarity">
    <text evidence="2 11">Belongs to the V-ATPase proteolipid subunit family.</text>
</comment>
<evidence type="ECO:0000313" key="14">
    <source>
        <dbReference type="Proteomes" id="UP000240830"/>
    </source>
</evidence>
<keyword evidence="4 11" id="KW-0812">Transmembrane</keyword>
<evidence type="ECO:0000256" key="1">
    <source>
        <dbReference type="ARBA" id="ARBA00004128"/>
    </source>
</evidence>
<dbReference type="FunFam" id="1.20.120.610:FF:000001">
    <property type="entry name" value="V-type proton ATPase proteolipid subunit"/>
    <property type="match status" value="1"/>
</dbReference>
<evidence type="ECO:0000256" key="3">
    <source>
        <dbReference type="ARBA" id="ARBA00022448"/>
    </source>
</evidence>
<keyword evidence="5 11" id="KW-0375">Hydrogen ion transport</keyword>
<evidence type="ECO:0000256" key="8">
    <source>
        <dbReference type="ARBA" id="ARBA00023136"/>
    </source>
</evidence>
<evidence type="ECO:0000256" key="4">
    <source>
        <dbReference type="ARBA" id="ARBA00022692"/>
    </source>
</evidence>
<evidence type="ECO:0000313" key="13">
    <source>
        <dbReference type="EMBL" id="PJF17318.1"/>
    </source>
</evidence>
<keyword evidence="6 11" id="KW-1133">Transmembrane helix</keyword>
<dbReference type="Proteomes" id="UP000240830">
    <property type="component" value="Unassembled WGS sequence"/>
</dbReference>
<dbReference type="AlphaFoldDB" id="A0A2H9THT3"/>
<keyword evidence="3 11" id="KW-0813">Transport</keyword>
<keyword evidence="11" id="KW-0926">Vacuole</keyword>
<dbReference type="GO" id="GO:0006879">
    <property type="term" value="P:intracellular iron ion homeostasis"/>
    <property type="evidence" value="ECO:0007669"/>
    <property type="project" value="EnsemblFungi"/>
</dbReference>
<evidence type="ECO:0000256" key="9">
    <source>
        <dbReference type="ARBA" id="ARBA00045519"/>
    </source>
</evidence>
<feature type="domain" description="V-ATPase proteolipid subunit C-like" evidence="12">
    <location>
        <begin position="95"/>
        <end position="154"/>
    </location>
</feature>
<evidence type="ECO:0000256" key="5">
    <source>
        <dbReference type="ARBA" id="ARBA00022781"/>
    </source>
</evidence>
<dbReference type="Gene3D" id="1.20.120.610">
    <property type="entry name" value="lithium bound rotor ring of v- atpase"/>
    <property type="match status" value="1"/>
</dbReference>
<feature type="domain" description="V-ATPase proteolipid subunit C-like" evidence="12">
    <location>
        <begin position="18"/>
        <end position="73"/>
    </location>
</feature>
<dbReference type="GO" id="GO:0006878">
    <property type="term" value="P:intracellular copper ion homeostasis"/>
    <property type="evidence" value="ECO:0007669"/>
    <property type="project" value="EnsemblFungi"/>
</dbReference>
<dbReference type="CDD" id="cd18176">
    <property type="entry name" value="ATP-synt_Vo_c_ATP6C_rpt2"/>
    <property type="match status" value="1"/>
</dbReference>
<dbReference type="CDD" id="cd18175">
    <property type="entry name" value="ATP-synt_Vo_c_ATP6C_rpt1"/>
    <property type="match status" value="1"/>
</dbReference>
<sequence>MADSLKYCPIYAPVLGSIGIASAIIFSSLGAAYGTAKAGLGIINVSITRPDLMMRSAMPVIMAGILALYGVVVDAIILTSILLGGCNNCSGAMHLGSGLLVGFSGLAAGIAIGIVGDAGVRGVAQQPRVFVGMVLILIFAEVLGIYGFFLGIMMSHVGTKGMGCSNA</sequence>
<name>A0A2H9THT3_9FUNG</name>
<feature type="transmembrane region" description="Helical" evidence="11">
    <location>
        <begin position="95"/>
        <end position="116"/>
    </location>
</feature>
<dbReference type="OrthoDB" id="1744869at2759"/>
<feature type="transmembrane region" description="Helical" evidence="11">
    <location>
        <begin position="12"/>
        <end position="36"/>
    </location>
</feature>
<dbReference type="GO" id="GO:0007033">
    <property type="term" value="P:vacuole organization"/>
    <property type="evidence" value="ECO:0007669"/>
    <property type="project" value="EnsemblFungi"/>
</dbReference>
<dbReference type="NCBIfam" id="TIGR01100">
    <property type="entry name" value="V_ATP_synt_C"/>
    <property type="match status" value="1"/>
</dbReference>
<feature type="transmembrane region" description="Helical" evidence="11">
    <location>
        <begin position="56"/>
        <end position="83"/>
    </location>
</feature>
<evidence type="ECO:0000256" key="7">
    <source>
        <dbReference type="ARBA" id="ARBA00023065"/>
    </source>
</evidence>
<keyword evidence="14" id="KW-1185">Reference proteome</keyword>
<accession>A0A2H9THT3</accession>
<evidence type="ECO:0000256" key="11">
    <source>
        <dbReference type="RuleBase" id="RU363060"/>
    </source>
</evidence>
<comment type="function">
    <text evidence="9">Proton-conducting pore forming subunit of the V0 complex of vacuolar(H+)-ATPase (V-ATPase), a multisubunit enzyme composed of a peripheral complex (V1) that hydrolyzes ATP and a membrane integral complex (V0) that translocates protons. V-ATPase is responsible for acidifying and maintaining the pH of intracellular compartments.</text>
</comment>
<dbReference type="InterPro" id="IPR011555">
    <property type="entry name" value="ATPase_proteolipid_su_C_euk"/>
</dbReference>
<evidence type="ECO:0000256" key="2">
    <source>
        <dbReference type="ARBA" id="ARBA00007296"/>
    </source>
</evidence>
<evidence type="ECO:0000259" key="12">
    <source>
        <dbReference type="Pfam" id="PF00137"/>
    </source>
</evidence>
<proteinExistence type="inferred from homology"/>
<comment type="subunit">
    <text evidence="10 11">V-ATPase is a heteromultimeric enzyme composed of a peripheral catalytic V1 complex (components A to H) attached to an integral membrane V0 proton pore complex (components: a, c, c', c'', d, e, f and VOA1). The decameric c-ring forms the proton-conducting pore, and is composed of eight proteolipid subunits c, one subunit c' and one subunit c''.</text>
</comment>
<dbReference type="GO" id="GO:0006897">
    <property type="term" value="P:endocytosis"/>
    <property type="evidence" value="ECO:0007669"/>
    <property type="project" value="EnsemblFungi"/>
</dbReference>
<gene>
    <name evidence="13" type="ORF">PSACC_02830</name>
</gene>
<dbReference type="GO" id="GO:0007035">
    <property type="term" value="P:vacuolar acidification"/>
    <property type="evidence" value="ECO:0007669"/>
    <property type="project" value="EnsemblFungi"/>
</dbReference>